<feature type="compositionally biased region" description="Polar residues" evidence="3">
    <location>
        <begin position="836"/>
        <end position="848"/>
    </location>
</feature>
<dbReference type="GO" id="GO:0005524">
    <property type="term" value="F:ATP binding"/>
    <property type="evidence" value="ECO:0007669"/>
    <property type="project" value="InterPro"/>
</dbReference>
<dbReference type="GO" id="GO:0030983">
    <property type="term" value="F:mismatched DNA binding"/>
    <property type="evidence" value="ECO:0007669"/>
    <property type="project" value="InterPro"/>
</dbReference>
<feature type="region of interest" description="Disordered" evidence="3">
    <location>
        <begin position="631"/>
        <end position="652"/>
    </location>
</feature>
<feature type="region of interest" description="Disordered" evidence="3">
    <location>
        <begin position="664"/>
        <end position="712"/>
    </location>
</feature>
<protein>
    <recommendedName>
        <fullName evidence="4">DNA mismatch repair protein S5 domain-containing protein</fullName>
    </recommendedName>
</protein>
<dbReference type="SUPFAM" id="SSF55874">
    <property type="entry name" value="ATPase domain of HSP90 chaperone/DNA topoisomerase II/histidine kinase"/>
    <property type="match status" value="1"/>
</dbReference>
<dbReference type="InterPro" id="IPR038973">
    <property type="entry name" value="MutL/Mlh/Pms-like"/>
</dbReference>
<feature type="compositionally biased region" description="Pro residues" evidence="3">
    <location>
        <begin position="531"/>
        <end position="540"/>
    </location>
</feature>
<evidence type="ECO:0000313" key="5">
    <source>
        <dbReference type="EMBL" id="KAK5112473.1"/>
    </source>
</evidence>
<gene>
    <name evidence="5" type="ORF">LTR62_004230</name>
</gene>
<feature type="compositionally biased region" description="Polar residues" evidence="3">
    <location>
        <begin position="738"/>
        <end position="751"/>
    </location>
</feature>
<reference evidence="5" key="1">
    <citation type="submission" date="2023-08" db="EMBL/GenBank/DDBJ databases">
        <title>Black Yeasts Isolated from many extreme environments.</title>
        <authorList>
            <person name="Coleine C."/>
            <person name="Stajich J.E."/>
            <person name="Selbmann L."/>
        </authorList>
    </citation>
    <scope>NUCLEOTIDE SEQUENCE</scope>
    <source>
        <strain evidence="5">CCFEE 5401</strain>
    </source>
</reference>
<dbReference type="Pfam" id="PF13589">
    <property type="entry name" value="HATPase_c_3"/>
    <property type="match status" value="1"/>
</dbReference>
<dbReference type="PANTHER" id="PTHR10073:SF41">
    <property type="entry name" value="MISMATCH REPAIR PROTEIN, PUTATIVE (AFU_ORTHOLOGUE AFUA_8G05820)-RELATED"/>
    <property type="match status" value="1"/>
</dbReference>
<feature type="region of interest" description="Disordered" evidence="3">
    <location>
        <begin position="515"/>
        <end position="541"/>
    </location>
</feature>
<dbReference type="Gene3D" id="3.30.230.10">
    <property type="match status" value="1"/>
</dbReference>
<evidence type="ECO:0000259" key="4">
    <source>
        <dbReference type="SMART" id="SM01340"/>
    </source>
</evidence>
<sequence length="954" mass="104555">MSIQKLANNTIRLIGASQILNEPSALVKELIDNALDAKATSIAIEISTNTLDVVQVRDNGHGIAPEDRAMAAVPNSTSKLTGFDDLRMIGGSTLGFRGQALAAAAELSGSMIVSTRVEGEEVATSMTINQLGDAIDQQRASLPIGTTVRVTDFIKSQPVRRQQALKNTEKTLKHLKQSLQAYAFARPHVRLSLRVLKAKNDKGNWMYAPKPGASVEDAAIKIVGSACVTQCTWIVLEECGFELRALVPRPDAEVSKVANLSSFVSIDARPVSNTRGTVKQVTKIFREALKAVGSRWNGVKDPFVNLLISCPSGSYDPNVEPSKDDVLFEDPETVITLARKLFSTVYTPAEIPVVEGLRADTIMQPPRATSSRPPPQSYGETTTDENLPSLEDAPRIFDGSVLSAPPESRNAVKGLLFESSEGMNVRRIYRPNMYGCDEEDLDLINDARSLTGWTEAEYEELRQARKDITVSNPWVTAKMNAIRSRATDEDGGVHQDIDGNALPLPIATDIVMPPPRDGHANHLMSDTGLPTPRPSSPSPPVAAFHPSDHVPDWRIARDGRVISVRGPALAPFPDQDRNRIPITKDNIVTPLSNAAPERPAYNYGTMAPASSPGQGTPLNAIPYKAQRPLKGANKLTSSSPTKRPFVSPVTNQTSRDKVWFDRLENDGRPKQRSAKRQSLHDVSGLVQQGELGDLMDEPRRLTPPSHNQDIRDWIGSIGTGGDEAASMIERRNYGRVQRSGSVSEMPSQQDENVAPPESFHRKRGFMPASEFALMEAQAEELDTDTMHPPKRRRTRPRPLQELSTNAPTRTEPDDDEDDVQIQLTTNEEVAQPVSKPRSSTTAGANSKLQRTKSSRLPLERIPKGKNMHTLELRPSISLRQISCLARQLDGEVSLLRWNEPALEVRPVLESLSGPPAVEEIAERLRMLLIERVSDGEMVLDLGGLVHEALAVNRS</sequence>
<dbReference type="NCBIfam" id="TIGR00585">
    <property type="entry name" value="mutl"/>
    <property type="match status" value="1"/>
</dbReference>
<dbReference type="InterPro" id="IPR020568">
    <property type="entry name" value="Ribosomal_Su5_D2-typ_SF"/>
</dbReference>
<organism evidence="5 6">
    <name type="scientific">Meristemomyces frigidus</name>
    <dbReference type="NCBI Taxonomy" id="1508187"/>
    <lineage>
        <taxon>Eukaryota</taxon>
        <taxon>Fungi</taxon>
        <taxon>Dikarya</taxon>
        <taxon>Ascomycota</taxon>
        <taxon>Pezizomycotina</taxon>
        <taxon>Dothideomycetes</taxon>
        <taxon>Dothideomycetidae</taxon>
        <taxon>Mycosphaerellales</taxon>
        <taxon>Teratosphaeriaceae</taxon>
        <taxon>Meristemomyces</taxon>
    </lineage>
</organism>
<dbReference type="GO" id="GO:0032389">
    <property type="term" value="C:MutLalpha complex"/>
    <property type="evidence" value="ECO:0007669"/>
    <property type="project" value="TreeGrafter"/>
</dbReference>
<evidence type="ECO:0000256" key="3">
    <source>
        <dbReference type="SAM" id="MobiDB-lite"/>
    </source>
</evidence>
<dbReference type="InterPro" id="IPR013507">
    <property type="entry name" value="DNA_mismatch_S5_2-like"/>
</dbReference>
<dbReference type="InterPro" id="IPR036890">
    <property type="entry name" value="HATPase_C_sf"/>
</dbReference>
<keyword evidence="2" id="KW-0227">DNA damage</keyword>
<comment type="similarity">
    <text evidence="1">Belongs to the DNA mismatch repair MutL/HexB family.</text>
</comment>
<dbReference type="FunFam" id="3.30.565.10:FF:000017">
    <property type="entry name" value="PMS1 homolog 1, mismatch repair system component"/>
    <property type="match status" value="1"/>
</dbReference>
<dbReference type="GO" id="GO:0061982">
    <property type="term" value="P:meiosis I cell cycle process"/>
    <property type="evidence" value="ECO:0007669"/>
    <property type="project" value="UniProtKB-ARBA"/>
</dbReference>
<dbReference type="Proteomes" id="UP001310890">
    <property type="component" value="Unassembled WGS sequence"/>
</dbReference>
<dbReference type="Gene3D" id="3.30.565.10">
    <property type="entry name" value="Histidine kinase-like ATPase, C-terminal domain"/>
    <property type="match status" value="1"/>
</dbReference>
<evidence type="ECO:0000313" key="6">
    <source>
        <dbReference type="Proteomes" id="UP001310890"/>
    </source>
</evidence>
<dbReference type="GO" id="GO:0016887">
    <property type="term" value="F:ATP hydrolysis activity"/>
    <property type="evidence" value="ECO:0007669"/>
    <property type="project" value="InterPro"/>
</dbReference>
<evidence type="ECO:0000256" key="2">
    <source>
        <dbReference type="ARBA" id="ARBA00022763"/>
    </source>
</evidence>
<evidence type="ECO:0000256" key="1">
    <source>
        <dbReference type="ARBA" id="ARBA00006082"/>
    </source>
</evidence>
<comment type="caution">
    <text evidence="5">The sequence shown here is derived from an EMBL/GenBank/DDBJ whole genome shotgun (WGS) entry which is preliminary data.</text>
</comment>
<dbReference type="InterPro" id="IPR014721">
    <property type="entry name" value="Ribsml_uS5_D2-typ_fold_subgr"/>
</dbReference>
<dbReference type="Pfam" id="PF01119">
    <property type="entry name" value="DNA_mis_repair"/>
    <property type="match status" value="1"/>
</dbReference>
<feature type="domain" description="DNA mismatch repair protein S5" evidence="4">
    <location>
        <begin position="219"/>
        <end position="343"/>
    </location>
</feature>
<feature type="region of interest" description="Disordered" evidence="3">
    <location>
        <begin position="736"/>
        <end position="761"/>
    </location>
</feature>
<name>A0AAN7TEW2_9PEZI</name>
<dbReference type="GO" id="GO:0006298">
    <property type="term" value="P:mismatch repair"/>
    <property type="evidence" value="ECO:0007669"/>
    <property type="project" value="InterPro"/>
</dbReference>
<dbReference type="SMART" id="SM01340">
    <property type="entry name" value="DNA_mis_repair"/>
    <property type="match status" value="1"/>
</dbReference>
<proteinExistence type="inferred from homology"/>
<feature type="region of interest" description="Disordered" evidence="3">
    <location>
        <begin position="362"/>
        <end position="390"/>
    </location>
</feature>
<dbReference type="AlphaFoldDB" id="A0AAN7TEW2"/>
<feature type="region of interest" description="Disordered" evidence="3">
    <location>
        <begin position="780"/>
        <end position="855"/>
    </location>
</feature>
<dbReference type="InterPro" id="IPR002099">
    <property type="entry name" value="MutL/Mlh/PMS"/>
</dbReference>
<dbReference type="SUPFAM" id="SSF54211">
    <property type="entry name" value="Ribosomal protein S5 domain 2-like"/>
    <property type="match status" value="1"/>
</dbReference>
<dbReference type="EMBL" id="JAVRRL010000030">
    <property type="protein sequence ID" value="KAK5112473.1"/>
    <property type="molecule type" value="Genomic_DNA"/>
</dbReference>
<dbReference type="PANTHER" id="PTHR10073">
    <property type="entry name" value="DNA MISMATCH REPAIR PROTEIN MLH, PMS, MUTL"/>
    <property type="match status" value="1"/>
</dbReference>
<accession>A0AAN7TEW2</accession>
<dbReference type="GO" id="GO:0140664">
    <property type="term" value="F:ATP-dependent DNA damage sensor activity"/>
    <property type="evidence" value="ECO:0007669"/>
    <property type="project" value="InterPro"/>
</dbReference>